<protein>
    <submittedName>
        <fullName evidence="2">Uncharacterized protein</fullName>
    </submittedName>
</protein>
<dbReference type="AlphaFoldDB" id="A0AAN9KD71"/>
<comment type="caution">
    <text evidence="2">The sequence shown here is derived from an EMBL/GenBank/DDBJ whole genome shotgun (WGS) entry which is preliminary data.</text>
</comment>
<dbReference type="EMBL" id="JAYMYQ010000009">
    <property type="protein sequence ID" value="KAK7314276.1"/>
    <property type="molecule type" value="Genomic_DNA"/>
</dbReference>
<reference evidence="2 3" key="1">
    <citation type="submission" date="2024-01" db="EMBL/GenBank/DDBJ databases">
        <title>The genomes of 5 underutilized Papilionoideae crops provide insights into root nodulation and disease resistanc.</title>
        <authorList>
            <person name="Jiang F."/>
        </authorList>
    </citation>
    <scope>NUCLEOTIDE SEQUENCE [LARGE SCALE GENOMIC DNA]</scope>
    <source>
        <strain evidence="2">LVBAO_FW01</strain>
        <tissue evidence="2">Leaves</tissue>
    </source>
</reference>
<evidence type="ECO:0000256" key="1">
    <source>
        <dbReference type="SAM" id="MobiDB-lite"/>
    </source>
</evidence>
<proteinExistence type="predicted"/>
<keyword evidence="3" id="KW-1185">Reference proteome</keyword>
<feature type="region of interest" description="Disordered" evidence="1">
    <location>
        <begin position="1"/>
        <end position="67"/>
    </location>
</feature>
<accession>A0AAN9KD71</accession>
<organism evidence="2 3">
    <name type="scientific">Canavalia gladiata</name>
    <name type="common">Sword bean</name>
    <name type="synonym">Dolichos gladiatus</name>
    <dbReference type="NCBI Taxonomy" id="3824"/>
    <lineage>
        <taxon>Eukaryota</taxon>
        <taxon>Viridiplantae</taxon>
        <taxon>Streptophyta</taxon>
        <taxon>Embryophyta</taxon>
        <taxon>Tracheophyta</taxon>
        <taxon>Spermatophyta</taxon>
        <taxon>Magnoliopsida</taxon>
        <taxon>eudicotyledons</taxon>
        <taxon>Gunneridae</taxon>
        <taxon>Pentapetalae</taxon>
        <taxon>rosids</taxon>
        <taxon>fabids</taxon>
        <taxon>Fabales</taxon>
        <taxon>Fabaceae</taxon>
        <taxon>Papilionoideae</taxon>
        <taxon>50 kb inversion clade</taxon>
        <taxon>NPAAA clade</taxon>
        <taxon>indigoferoid/millettioid clade</taxon>
        <taxon>Phaseoleae</taxon>
        <taxon>Canavalia</taxon>
    </lineage>
</organism>
<evidence type="ECO:0000313" key="3">
    <source>
        <dbReference type="Proteomes" id="UP001367508"/>
    </source>
</evidence>
<dbReference type="Proteomes" id="UP001367508">
    <property type="component" value="Unassembled WGS sequence"/>
</dbReference>
<evidence type="ECO:0000313" key="2">
    <source>
        <dbReference type="EMBL" id="KAK7314276.1"/>
    </source>
</evidence>
<name>A0AAN9KD71_CANGL</name>
<gene>
    <name evidence="2" type="ORF">VNO77_39490</name>
</gene>
<sequence>MSEAPIIVAEKDTDPAAPASGAGAGAGSGDGDNVHSSAEAASEKRGKRPQLPPGNRERTLAPKIRYS</sequence>